<evidence type="ECO:0000313" key="2">
    <source>
        <dbReference type="EMBL" id="PWZ37307.1"/>
    </source>
</evidence>
<evidence type="ECO:0000313" key="3">
    <source>
        <dbReference type="Proteomes" id="UP000251960"/>
    </source>
</evidence>
<evidence type="ECO:0000256" key="1">
    <source>
        <dbReference type="SAM" id="Phobius"/>
    </source>
</evidence>
<reference evidence="2 3" key="1">
    <citation type="journal article" date="2018" name="Nat. Genet.">
        <title>Extensive intraspecific gene order and gene structural variations between Mo17 and other maize genomes.</title>
        <authorList>
            <person name="Sun S."/>
            <person name="Zhou Y."/>
            <person name="Chen J."/>
            <person name="Shi J."/>
            <person name="Zhao H."/>
            <person name="Zhao H."/>
            <person name="Song W."/>
            <person name="Zhang M."/>
            <person name="Cui Y."/>
            <person name="Dong X."/>
            <person name="Liu H."/>
            <person name="Ma X."/>
            <person name="Jiao Y."/>
            <person name="Wang B."/>
            <person name="Wei X."/>
            <person name="Stein J.C."/>
            <person name="Glaubitz J.C."/>
            <person name="Lu F."/>
            <person name="Yu G."/>
            <person name="Liang C."/>
            <person name="Fengler K."/>
            <person name="Li B."/>
            <person name="Rafalski A."/>
            <person name="Schnable P.S."/>
            <person name="Ware D.H."/>
            <person name="Buckler E.S."/>
            <person name="Lai J."/>
        </authorList>
    </citation>
    <scope>NUCLEOTIDE SEQUENCE [LARGE SCALE GENOMIC DNA]</scope>
    <source>
        <strain evidence="3">cv. Missouri 17</strain>
        <tissue evidence="2">Seedling</tissue>
    </source>
</reference>
<accession>A0A3L6FR09</accession>
<comment type="caution">
    <text evidence="2">The sequence shown here is derived from an EMBL/GenBank/DDBJ whole genome shotgun (WGS) entry which is preliminary data.</text>
</comment>
<accession>A0A3L6FRF6</accession>
<keyword evidence="1" id="KW-0472">Membrane</keyword>
<organism evidence="2">
    <name type="scientific">Zea mays</name>
    <name type="common">Maize</name>
    <dbReference type="NCBI Taxonomy" id="4577"/>
    <lineage>
        <taxon>Eukaryota</taxon>
        <taxon>Viridiplantae</taxon>
        <taxon>Streptophyta</taxon>
        <taxon>Embryophyta</taxon>
        <taxon>Tracheophyta</taxon>
        <taxon>Spermatophyta</taxon>
        <taxon>Magnoliopsida</taxon>
        <taxon>Liliopsida</taxon>
        <taxon>Poales</taxon>
        <taxon>Poaceae</taxon>
        <taxon>PACMAD clade</taxon>
        <taxon>Panicoideae</taxon>
        <taxon>Andropogonodae</taxon>
        <taxon>Andropogoneae</taxon>
        <taxon>Tripsacinae</taxon>
        <taxon>Zea</taxon>
    </lineage>
</organism>
<keyword evidence="1" id="KW-0812">Transmembrane</keyword>
<gene>
    <name evidence="2" type="ORF">Zm00014a_044415</name>
</gene>
<dbReference type="AlphaFoldDB" id="A0A3L6FRF6"/>
<protein>
    <submittedName>
        <fullName evidence="2">Uncharacterized protein</fullName>
    </submittedName>
</protein>
<dbReference type="Proteomes" id="UP000251960">
    <property type="component" value="Chromosome 2"/>
</dbReference>
<proteinExistence type="predicted"/>
<keyword evidence="1" id="KW-1133">Transmembrane helix</keyword>
<sequence>MALVHLLFLGTIFFLARINSVLSCIKDLVDGLLVCSYFHGIADGAIFMFWHLIYMTNLYYYV</sequence>
<feature type="transmembrane region" description="Helical" evidence="1">
    <location>
        <begin position="39"/>
        <end position="61"/>
    </location>
</feature>
<dbReference type="EMBL" id="NCVQ01000003">
    <property type="protein sequence ID" value="PWZ37307.1"/>
    <property type="molecule type" value="Genomic_DNA"/>
</dbReference>
<dbReference type="EMBL" id="NCVQ01000003">
    <property type="protein sequence ID" value="PWZ37306.1"/>
    <property type="molecule type" value="Genomic_DNA"/>
</dbReference>
<name>A0A3L6FRF6_MAIZE</name>